<proteinExistence type="predicted"/>
<name>A0ABW2AGI8_9MICO</name>
<dbReference type="SMART" id="SM00347">
    <property type="entry name" value="HTH_MARR"/>
    <property type="match status" value="1"/>
</dbReference>
<dbReference type="SUPFAM" id="SSF46785">
    <property type="entry name" value="Winged helix' DNA-binding domain"/>
    <property type="match status" value="1"/>
</dbReference>
<dbReference type="Proteomes" id="UP001596298">
    <property type="component" value="Unassembled WGS sequence"/>
</dbReference>
<dbReference type="InterPro" id="IPR000835">
    <property type="entry name" value="HTH_MarR-typ"/>
</dbReference>
<protein>
    <submittedName>
        <fullName evidence="2">MarR family winged helix-turn-helix transcriptional regulator</fullName>
    </submittedName>
</protein>
<dbReference type="PROSITE" id="PS50995">
    <property type="entry name" value="HTH_MARR_2"/>
    <property type="match status" value="1"/>
</dbReference>
<evidence type="ECO:0000259" key="1">
    <source>
        <dbReference type="PROSITE" id="PS50995"/>
    </source>
</evidence>
<sequence>MVERSQDSVDLHVARWAALWEGNPAFDAEVEGAMTRMQFILRVRNRREAAAFLGEEDFTREDYSTLHALMVQPHPTEATPTQLAEAVGVTKASMTGRLDRLERAGLITRETDSSNRRRVLVRPNQAGRDAWDKYVHAGMRREQEVLGALTGKELVQLNTLLRKAVRGLE</sequence>
<dbReference type="Pfam" id="PF12802">
    <property type="entry name" value="MarR_2"/>
    <property type="match status" value="1"/>
</dbReference>
<reference evidence="3" key="1">
    <citation type="journal article" date="2019" name="Int. J. Syst. Evol. Microbiol.">
        <title>The Global Catalogue of Microorganisms (GCM) 10K type strain sequencing project: providing services to taxonomists for standard genome sequencing and annotation.</title>
        <authorList>
            <consortium name="The Broad Institute Genomics Platform"/>
            <consortium name="The Broad Institute Genome Sequencing Center for Infectious Disease"/>
            <person name="Wu L."/>
            <person name="Ma J."/>
        </authorList>
    </citation>
    <scope>NUCLEOTIDE SEQUENCE [LARGE SCALE GENOMIC DNA]</scope>
    <source>
        <strain evidence="3">CCUG 58127</strain>
    </source>
</reference>
<dbReference type="InterPro" id="IPR036390">
    <property type="entry name" value="WH_DNA-bd_sf"/>
</dbReference>
<dbReference type="PANTHER" id="PTHR33164">
    <property type="entry name" value="TRANSCRIPTIONAL REGULATOR, MARR FAMILY"/>
    <property type="match status" value="1"/>
</dbReference>
<evidence type="ECO:0000313" key="2">
    <source>
        <dbReference type="EMBL" id="MFC6705927.1"/>
    </source>
</evidence>
<organism evidence="2 3">
    <name type="scientific">Flexivirga alba</name>
    <dbReference type="NCBI Taxonomy" id="702742"/>
    <lineage>
        <taxon>Bacteria</taxon>
        <taxon>Bacillati</taxon>
        <taxon>Actinomycetota</taxon>
        <taxon>Actinomycetes</taxon>
        <taxon>Micrococcales</taxon>
        <taxon>Dermacoccaceae</taxon>
        <taxon>Flexivirga</taxon>
    </lineage>
</organism>
<dbReference type="RefSeq" id="WP_382401508.1">
    <property type="nucleotide sequence ID" value="NZ_JBHSWH010000001.1"/>
</dbReference>
<dbReference type="PRINTS" id="PR00598">
    <property type="entry name" value="HTHMARR"/>
</dbReference>
<dbReference type="InterPro" id="IPR036388">
    <property type="entry name" value="WH-like_DNA-bd_sf"/>
</dbReference>
<accession>A0ABW2AGI8</accession>
<keyword evidence="3" id="KW-1185">Reference proteome</keyword>
<dbReference type="Gene3D" id="1.10.10.10">
    <property type="entry name" value="Winged helix-like DNA-binding domain superfamily/Winged helix DNA-binding domain"/>
    <property type="match status" value="1"/>
</dbReference>
<dbReference type="InterPro" id="IPR039422">
    <property type="entry name" value="MarR/SlyA-like"/>
</dbReference>
<evidence type="ECO:0000313" key="3">
    <source>
        <dbReference type="Proteomes" id="UP001596298"/>
    </source>
</evidence>
<feature type="domain" description="HTH marR-type" evidence="1">
    <location>
        <begin position="27"/>
        <end position="166"/>
    </location>
</feature>
<dbReference type="InterPro" id="IPR011991">
    <property type="entry name" value="ArsR-like_HTH"/>
</dbReference>
<gene>
    <name evidence="2" type="ORF">ACFQDH_11770</name>
</gene>
<dbReference type="EMBL" id="JBHSWH010000001">
    <property type="protein sequence ID" value="MFC6705927.1"/>
    <property type="molecule type" value="Genomic_DNA"/>
</dbReference>
<dbReference type="CDD" id="cd00090">
    <property type="entry name" value="HTH_ARSR"/>
    <property type="match status" value="1"/>
</dbReference>
<dbReference type="PANTHER" id="PTHR33164:SF104">
    <property type="entry name" value="TRANSCRIPTIONAL REGULATORY PROTEIN"/>
    <property type="match status" value="1"/>
</dbReference>
<comment type="caution">
    <text evidence="2">The sequence shown here is derived from an EMBL/GenBank/DDBJ whole genome shotgun (WGS) entry which is preliminary data.</text>
</comment>